<reference evidence="2" key="1">
    <citation type="journal article" date="2023" name="Int. J. Syst. Evol. Microbiol.">
        <title>Collibacillus ludicampi gen. nov., sp. nov., a new soil bacterium of the family Alicyclobacillaceae.</title>
        <authorList>
            <person name="Jojima T."/>
            <person name="Ioku Y."/>
            <person name="Fukuta Y."/>
            <person name="Shirasaka N."/>
            <person name="Matsumura Y."/>
            <person name="Mori M."/>
        </authorList>
    </citation>
    <scope>NUCLEOTIDE SEQUENCE</scope>
    <source>
        <strain evidence="2">TP075</strain>
    </source>
</reference>
<name>A0AAV4LG51_9BACL</name>
<evidence type="ECO:0000313" key="2">
    <source>
        <dbReference type="EMBL" id="GIM46802.1"/>
    </source>
</evidence>
<comment type="caution">
    <text evidence="2">The sequence shown here is derived from an EMBL/GenBank/DDBJ whole genome shotgun (WGS) entry which is preliminary data.</text>
</comment>
<keyword evidence="3" id="KW-1185">Reference proteome</keyword>
<dbReference type="AlphaFoldDB" id="A0AAV4LG51"/>
<dbReference type="SUPFAM" id="SSF47090">
    <property type="entry name" value="PGBD-like"/>
    <property type="match status" value="1"/>
</dbReference>
<protein>
    <recommendedName>
        <fullName evidence="1">Peptidoglycan binding-like domain-containing protein</fullName>
    </recommendedName>
</protein>
<dbReference type="InterPro" id="IPR036365">
    <property type="entry name" value="PGBD-like_sf"/>
</dbReference>
<accession>A0AAV4LG51</accession>
<gene>
    <name evidence="2" type="ORF">DNHGIG_23510</name>
</gene>
<dbReference type="Pfam" id="PF01471">
    <property type="entry name" value="PG_binding_1"/>
    <property type="match status" value="1"/>
</dbReference>
<dbReference type="EMBL" id="BOQE01000001">
    <property type="protein sequence ID" value="GIM46802.1"/>
    <property type="molecule type" value="Genomic_DNA"/>
</dbReference>
<sequence length="234" mass="27285">MDRRCRKNFNHKFDDKYPELALGDQGNAVILLQYLMQQLGIYQGQIDGIFSKEVYDAVRRLQERYRSPVTGTVDKDVWRLVLEIAVERGYLLTVPDPQWVNRFQTSYIPLLPNPPGIRRETESPAGIQKQSVSLKENPFSDFPGQSKTMQPSRVSEEQSLMDQQRVNLTWPFILGPHVAPYLTAPAIGKAFPRYFPINPYVPCFQHYIWQTIHPLGKYFVPQPPFYPHDCEWDR</sequence>
<dbReference type="Proteomes" id="UP001057291">
    <property type="component" value="Unassembled WGS sequence"/>
</dbReference>
<dbReference type="Gene3D" id="1.10.101.10">
    <property type="entry name" value="PGBD-like superfamily/PGBD"/>
    <property type="match status" value="1"/>
</dbReference>
<feature type="domain" description="Peptidoglycan binding-like" evidence="1">
    <location>
        <begin position="25"/>
        <end position="79"/>
    </location>
</feature>
<dbReference type="InterPro" id="IPR002477">
    <property type="entry name" value="Peptidoglycan-bd-like"/>
</dbReference>
<proteinExistence type="predicted"/>
<evidence type="ECO:0000259" key="1">
    <source>
        <dbReference type="Pfam" id="PF01471"/>
    </source>
</evidence>
<dbReference type="InterPro" id="IPR036366">
    <property type="entry name" value="PGBDSf"/>
</dbReference>
<organism evidence="2 3">
    <name type="scientific">Collibacillus ludicampi</name>
    <dbReference type="NCBI Taxonomy" id="2771369"/>
    <lineage>
        <taxon>Bacteria</taxon>
        <taxon>Bacillati</taxon>
        <taxon>Bacillota</taxon>
        <taxon>Bacilli</taxon>
        <taxon>Bacillales</taxon>
        <taxon>Alicyclobacillaceae</taxon>
        <taxon>Collibacillus</taxon>
    </lineage>
</organism>
<evidence type="ECO:0000313" key="3">
    <source>
        <dbReference type="Proteomes" id="UP001057291"/>
    </source>
</evidence>
<dbReference type="RefSeq" id="WP_282199856.1">
    <property type="nucleotide sequence ID" value="NZ_BOQE01000001.1"/>
</dbReference>